<dbReference type="Pfam" id="PF00534">
    <property type="entry name" value="Glycos_transf_1"/>
    <property type="match status" value="1"/>
</dbReference>
<gene>
    <name evidence="4" type="ORF">KME28_07370</name>
</gene>
<feature type="domain" description="Glycosyl transferase family 1" evidence="2">
    <location>
        <begin position="181"/>
        <end position="343"/>
    </location>
</feature>
<dbReference type="Gene3D" id="3.40.50.2000">
    <property type="entry name" value="Glycogen Phosphorylase B"/>
    <property type="match status" value="2"/>
</dbReference>
<proteinExistence type="predicted"/>
<dbReference type="SUPFAM" id="SSF53756">
    <property type="entry name" value="UDP-Glycosyltransferase/glycogen phosphorylase"/>
    <property type="match status" value="1"/>
</dbReference>
<dbReference type="InterPro" id="IPR028098">
    <property type="entry name" value="Glyco_trans_4-like_N"/>
</dbReference>
<dbReference type="CDD" id="cd03809">
    <property type="entry name" value="GT4_MtfB-like"/>
    <property type="match status" value="1"/>
</dbReference>
<evidence type="ECO:0000256" key="1">
    <source>
        <dbReference type="ARBA" id="ARBA00022679"/>
    </source>
</evidence>
<keyword evidence="1" id="KW-0808">Transferase</keyword>
<evidence type="ECO:0000259" key="3">
    <source>
        <dbReference type="Pfam" id="PF13439"/>
    </source>
</evidence>
<dbReference type="GO" id="GO:0016757">
    <property type="term" value="F:glycosyltransferase activity"/>
    <property type="evidence" value="ECO:0007669"/>
    <property type="project" value="InterPro"/>
</dbReference>
<feature type="domain" description="Glycosyltransferase subfamily 4-like N-terminal" evidence="3">
    <location>
        <begin position="40"/>
        <end position="169"/>
    </location>
</feature>
<evidence type="ECO:0000259" key="2">
    <source>
        <dbReference type="Pfam" id="PF00534"/>
    </source>
</evidence>
<comment type="caution">
    <text evidence="4">The sequence shown here is derived from an EMBL/GenBank/DDBJ whole genome shotgun (WGS) entry which is preliminary data.</text>
</comment>
<dbReference type="EMBL" id="JAHHHW010000071">
    <property type="protein sequence ID" value="MBW4431539.1"/>
    <property type="molecule type" value="Genomic_DNA"/>
</dbReference>
<dbReference type="AlphaFoldDB" id="A0A9E3H5Z5"/>
<protein>
    <submittedName>
        <fullName evidence="4">Glycosyltransferase family 4 protein</fullName>
    </submittedName>
</protein>
<dbReference type="Pfam" id="PF13439">
    <property type="entry name" value="Glyco_transf_4"/>
    <property type="match status" value="1"/>
</dbReference>
<dbReference type="PANTHER" id="PTHR46401">
    <property type="entry name" value="GLYCOSYLTRANSFERASE WBBK-RELATED"/>
    <property type="match status" value="1"/>
</dbReference>
<organism evidence="4 5">
    <name type="scientific">Pelatocladus maniniholoensis HA4357-MV3</name>
    <dbReference type="NCBI Taxonomy" id="1117104"/>
    <lineage>
        <taxon>Bacteria</taxon>
        <taxon>Bacillati</taxon>
        <taxon>Cyanobacteriota</taxon>
        <taxon>Cyanophyceae</taxon>
        <taxon>Nostocales</taxon>
        <taxon>Nostocaceae</taxon>
        <taxon>Pelatocladus</taxon>
    </lineage>
</organism>
<name>A0A9E3H5Z5_9NOST</name>
<dbReference type="Proteomes" id="UP000813215">
    <property type="component" value="Unassembled WGS sequence"/>
</dbReference>
<reference evidence="4" key="2">
    <citation type="journal article" date="2022" name="Microbiol. Resour. Announc.">
        <title>Metagenome Sequencing to Explore Phylogenomics of Terrestrial Cyanobacteria.</title>
        <authorList>
            <person name="Ward R.D."/>
            <person name="Stajich J.E."/>
            <person name="Johansen J.R."/>
            <person name="Huntemann M."/>
            <person name="Clum A."/>
            <person name="Foster B."/>
            <person name="Foster B."/>
            <person name="Roux S."/>
            <person name="Palaniappan K."/>
            <person name="Varghese N."/>
            <person name="Mukherjee S."/>
            <person name="Reddy T.B.K."/>
            <person name="Daum C."/>
            <person name="Copeland A."/>
            <person name="Chen I.A."/>
            <person name="Ivanova N.N."/>
            <person name="Kyrpides N.C."/>
            <person name="Shapiro N."/>
            <person name="Eloe-Fadrosh E.A."/>
            <person name="Pietrasiak N."/>
        </authorList>
    </citation>
    <scope>NUCLEOTIDE SEQUENCE</scope>
    <source>
        <strain evidence="4">HA4357-MV3</strain>
    </source>
</reference>
<evidence type="ECO:0000313" key="5">
    <source>
        <dbReference type="Proteomes" id="UP000813215"/>
    </source>
</evidence>
<dbReference type="InterPro" id="IPR001296">
    <property type="entry name" value="Glyco_trans_1"/>
</dbReference>
<dbReference type="GO" id="GO:0009103">
    <property type="term" value="P:lipopolysaccharide biosynthetic process"/>
    <property type="evidence" value="ECO:0007669"/>
    <property type="project" value="TreeGrafter"/>
</dbReference>
<sequence>MRVVIVRTMPNFSMDVYADGLISGLRTVRPDWEIVDLAPHPVDRKSRSWTLRAKKFYERFWGFPGKVQKQPGDIFHIIDHSEAHIINWLKNQGKPAFVTCHDLINFFYRNNLQGSVQLPIISSGMWQKSVQTMRYADHIIAVSSTTAKDTAQILNINCDRIAVVPNAVEAIYQPLPKHQAESFRQQHNISPETFCLLNVGSDHPRKNISTILTVVKILKEQGLPIQFWKAGSDFKPDQKQYIQTHGLENYIKYLGQPDKATLVKIYNAANCLIAPSLHEGFGITIIEAMACGIPVITSQVSAMPEVVDNAGILIDPTNPQEIADAVCRLYSDPVYYQELVEKGLSRVKSFTWEKTAEQIAQIYEKSLKIKATQVLYPSQQPKGEVTKPSLPNST</sequence>
<reference evidence="4" key="1">
    <citation type="submission" date="2021-05" db="EMBL/GenBank/DDBJ databases">
        <authorList>
            <person name="Pietrasiak N."/>
            <person name="Ward R."/>
            <person name="Stajich J.E."/>
            <person name="Kurbessoian T."/>
        </authorList>
    </citation>
    <scope>NUCLEOTIDE SEQUENCE</scope>
    <source>
        <strain evidence="4">HA4357-MV3</strain>
    </source>
</reference>
<accession>A0A9E3H5Z5</accession>
<dbReference type="PANTHER" id="PTHR46401:SF2">
    <property type="entry name" value="GLYCOSYLTRANSFERASE WBBK-RELATED"/>
    <property type="match status" value="1"/>
</dbReference>
<evidence type="ECO:0000313" key="4">
    <source>
        <dbReference type="EMBL" id="MBW4431539.1"/>
    </source>
</evidence>